<accession>A0A4Y2A0S5</accession>
<proteinExistence type="predicted"/>
<evidence type="ECO:0000313" key="2">
    <source>
        <dbReference type="Proteomes" id="UP000499080"/>
    </source>
</evidence>
<dbReference type="AlphaFoldDB" id="A0A4Y2A0S5"/>
<evidence type="ECO:0000313" key="1">
    <source>
        <dbReference type="EMBL" id="GBL73348.1"/>
    </source>
</evidence>
<dbReference type="EMBL" id="BGPR01000003">
    <property type="protein sequence ID" value="GBL73348.1"/>
    <property type="molecule type" value="Genomic_DNA"/>
</dbReference>
<name>A0A4Y2A0S5_ARAVE</name>
<organism evidence="1 2">
    <name type="scientific">Araneus ventricosus</name>
    <name type="common">Orbweaver spider</name>
    <name type="synonym">Epeira ventricosa</name>
    <dbReference type="NCBI Taxonomy" id="182803"/>
    <lineage>
        <taxon>Eukaryota</taxon>
        <taxon>Metazoa</taxon>
        <taxon>Ecdysozoa</taxon>
        <taxon>Arthropoda</taxon>
        <taxon>Chelicerata</taxon>
        <taxon>Arachnida</taxon>
        <taxon>Araneae</taxon>
        <taxon>Araneomorphae</taxon>
        <taxon>Entelegynae</taxon>
        <taxon>Araneoidea</taxon>
        <taxon>Araneidae</taxon>
        <taxon>Araneus</taxon>
    </lineage>
</organism>
<sequence>MSIDENIKVATTLTDLEIFQAVCGQSKAINVDDSDGDECVKERSSTNTEMRQAVDVLERGSFNSICMDTRYWIFEILRMVDGIVHIAFSHQRIIRPLAVRKNNGPRRNRVFVDFDPSLPFDP</sequence>
<comment type="caution">
    <text evidence="1">The sequence shown here is derived from an EMBL/GenBank/DDBJ whole genome shotgun (WGS) entry which is preliminary data.</text>
</comment>
<keyword evidence="2" id="KW-1185">Reference proteome</keyword>
<gene>
    <name evidence="1" type="ORF">AVEN_159376_1</name>
</gene>
<dbReference type="Proteomes" id="UP000499080">
    <property type="component" value="Unassembled WGS sequence"/>
</dbReference>
<reference evidence="1 2" key="1">
    <citation type="journal article" date="2019" name="Sci. Rep.">
        <title>Orb-weaving spider Araneus ventricosus genome elucidates the spidroin gene catalogue.</title>
        <authorList>
            <person name="Kono N."/>
            <person name="Nakamura H."/>
            <person name="Ohtoshi R."/>
            <person name="Moran D.A.P."/>
            <person name="Shinohara A."/>
            <person name="Yoshida Y."/>
            <person name="Fujiwara M."/>
            <person name="Mori M."/>
            <person name="Tomita M."/>
            <person name="Arakawa K."/>
        </authorList>
    </citation>
    <scope>NUCLEOTIDE SEQUENCE [LARGE SCALE GENOMIC DNA]</scope>
</reference>
<protein>
    <submittedName>
        <fullName evidence="1">Uncharacterized protein</fullName>
    </submittedName>
</protein>